<dbReference type="PANTHER" id="PTHR21503">
    <property type="entry name" value="F-BOX-CONTAINING HYPOTHETICAL PROTEIN C.ELEGANS"/>
    <property type="match status" value="1"/>
</dbReference>
<accession>G0PC44</accession>
<reference evidence="3" key="1">
    <citation type="submission" date="2011-07" db="EMBL/GenBank/DDBJ databases">
        <authorList>
            <consortium name="Caenorhabditis brenneri Sequencing and Analysis Consortium"/>
            <person name="Wilson R.K."/>
        </authorList>
    </citation>
    <scope>NUCLEOTIDE SEQUENCE [LARGE SCALE GENOMIC DNA]</scope>
    <source>
        <strain evidence="3">PB2801</strain>
    </source>
</reference>
<name>G0PC44_CAEBE</name>
<gene>
    <name evidence="2" type="ORF">CAEBREN_17869</name>
</gene>
<organism evidence="3">
    <name type="scientific">Caenorhabditis brenneri</name>
    <name type="common">Nematode worm</name>
    <dbReference type="NCBI Taxonomy" id="135651"/>
    <lineage>
        <taxon>Eukaryota</taxon>
        <taxon>Metazoa</taxon>
        <taxon>Ecdysozoa</taxon>
        <taxon>Nematoda</taxon>
        <taxon>Chromadorea</taxon>
        <taxon>Rhabditida</taxon>
        <taxon>Rhabditina</taxon>
        <taxon>Rhabditomorpha</taxon>
        <taxon>Rhabditoidea</taxon>
        <taxon>Rhabditidae</taxon>
        <taxon>Peloderinae</taxon>
        <taxon>Caenorhabditis</taxon>
    </lineage>
</organism>
<dbReference type="AlphaFoldDB" id="G0PC44"/>
<proteinExistence type="predicted"/>
<dbReference type="PANTHER" id="PTHR21503:SF8">
    <property type="entry name" value="F-BOX ASSOCIATED DOMAIN-CONTAINING PROTEIN-RELATED"/>
    <property type="match status" value="1"/>
</dbReference>
<evidence type="ECO:0000259" key="1">
    <source>
        <dbReference type="Pfam" id="PF07735"/>
    </source>
</evidence>
<feature type="domain" description="Sdz-33 F-box" evidence="1">
    <location>
        <begin position="205"/>
        <end position="266"/>
    </location>
</feature>
<dbReference type="HOGENOM" id="CLU_821896_0_0_1"/>
<dbReference type="EMBL" id="GL380229">
    <property type="protein sequence ID" value="EGT50920.1"/>
    <property type="molecule type" value="Genomic_DNA"/>
</dbReference>
<evidence type="ECO:0000313" key="3">
    <source>
        <dbReference type="Proteomes" id="UP000008068"/>
    </source>
</evidence>
<dbReference type="Proteomes" id="UP000008068">
    <property type="component" value="Unassembled WGS sequence"/>
</dbReference>
<evidence type="ECO:0000313" key="2">
    <source>
        <dbReference type="EMBL" id="EGT50920.1"/>
    </source>
</evidence>
<dbReference type="Pfam" id="PF07735">
    <property type="entry name" value="FBA_2"/>
    <property type="match status" value="1"/>
</dbReference>
<protein>
    <recommendedName>
        <fullName evidence="1">Sdz-33 F-box domain-containing protein</fullName>
    </recommendedName>
</protein>
<sequence>MLPFFKFPLFPLLYFIQMWSLKEIINFSMVSKHSFYAVRFLLRYLSYCKPITVTMDIYENHHEITVFSDSEKCVVRVMNKKELEDAQSSQQTFNGIQYLFVDKNEIVNTYWKDEDLALKMIYAHVRDLFGKPIDYLTYIPSKDNLHVDFLEAISNDQQNVENCSIGAMFGLSGKDVGSILNILQNTRNLNLSYTVLDYDLSGYKFHNLVIEDGERFPCQKLVKLDFESLDLYQLYDFDECLKKEELNTFLRLWITGNLPRMKNFRLETVLSLPFPDVLKTINFEPSGKLLDIDEENTVLTGGPYNIRRLTDGKIATVYTLDYWNENGQQMTYFEFSVDE</sequence>
<keyword evidence="3" id="KW-1185">Reference proteome</keyword>
<dbReference type="InterPro" id="IPR012885">
    <property type="entry name" value="F-box_Sdz-33"/>
</dbReference>
<dbReference type="InParanoid" id="G0PC44"/>